<sequence>MNKVFLKLTLIIPVILFCISFRVLGQVTPTTADVNLFCEGADLTFPPPAANENWIVKYSTSQTTTPATVISLVSGDKIPAADLKTGYYYLSAKSTAAGACESDMQEIPVYVLKPLVPSFVPANFCVESPLAQLGSVVNPEDPLITQIAYQWYSVSGGVETILAGENSKDFTPVNPTVGTTTYRLKVGYIIGGNKYCAQTIDHDITVSPKPGKPNINSNTIQGTAGAVTF</sequence>
<evidence type="ECO:0000313" key="1">
    <source>
        <dbReference type="EMBL" id="SES18983.1"/>
    </source>
</evidence>
<dbReference type="STRING" id="390241.SAMN04488023_14038"/>
<protein>
    <submittedName>
        <fullName evidence="1">Uncharacterized protein</fullName>
    </submittedName>
</protein>
<proteinExistence type="predicted"/>
<dbReference type="RefSeq" id="WP_139180245.1">
    <property type="nucleotide sequence ID" value="NZ_FOGG01000040.1"/>
</dbReference>
<dbReference type="AlphaFoldDB" id="A0A1H9VCI3"/>
<name>A0A1H9VCI3_9SPHI</name>
<accession>A0A1H9VCI3</accession>
<reference evidence="1 2" key="1">
    <citation type="submission" date="2016-10" db="EMBL/GenBank/DDBJ databases">
        <authorList>
            <person name="de Groot N.N."/>
        </authorList>
    </citation>
    <scope>NUCLEOTIDE SEQUENCE [LARGE SCALE GENOMIC DNA]</scope>
    <source>
        <strain evidence="1 2">DSM 18610</strain>
    </source>
</reference>
<dbReference type="OrthoDB" id="759596at2"/>
<gene>
    <name evidence="1" type="ORF">SAMN04488023_14038</name>
</gene>
<dbReference type="Proteomes" id="UP000199572">
    <property type="component" value="Unassembled WGS sequence"/>
</dbReference>
<evidence type="ECO:0000313" key="2">
    <source>
        <dbReference type="Proteomes" id="UP000199572"/>
    </source>
</evidence>
<keyword evidence="2" id="KW-1185">Reference proteome</keyword>
<organism evidence="1 2">
    <name type="scientific">Pedobacter rhizosphaerae</name>
    <dbReference type="NCBI Taxonomy" id="390241"/>
    <lineage>
        <taxon>Bacteria</taxon>
        <taxon>Pseudomonadati</taxon>
        <taxon>Bacteroidota</taxon>
        <taxon>Sphingobacteriia</taxon>
        <taxon>Sphingobacteriales</taxon>
        <taxon>Sphingobacteriaceae</taxon>
        <taxon>Pedobacter</taxon>
    </lineage>
</organism>
<dbReference type="EMBL" id="FOGG01000040">
    <property type="protein sequence ID" value="SES18983.1"/>
    <property type="molecule type" value="Genomic_DNA"/>
</dbReference>